<dbReference type="Proteomes" id="UP000248961">
    <property type="component" value="Unassembled WGS sequence"/>
</dbReference>
<dbReference type="GeneID" id="37195069"/>
<organism evidence="2 3">
    <name type="scientific">Aspergillus homomorphus (strain CBS 101889)</name>
    <dbReference type="NCBI Taxonomy" id="1450537"/>
    <lineage>
        <taxon>Eukaryota</taxon>
        <taxon>Fungi</taxon>
        <taxon>Dikarya</taxon>
        <taxon>Ascomycota</taxon>
        <taxon>Pezizomycotina</taxon>
        <taxon>Eurotiomycetes</taxon>
        <taxon>Eurotiomycetidae</taxon>
        <taxon>Eurotiales</taxon>
        <taxon>Aspergillaceae</taxon>
        <taxon>Aspergillus</taxon>
        <taxon>Aspergillus subgen. Circumdati</taxon>
    </lineage>
</organism>
<keyword evidence="1" id="KW-0472">Membrane</keyword>
<keyword evidence="3" id="KW-1185">Reference proteome</keyword>
<dbReference type="AlphaFoldDB" id="A0A395I5V2"/>
<protein>
    <submittedName>
        <fullName evidence="2">Uncharacterized protein</fullName>
    </submittedName>
</protein>
<sequence length="90" mass="10695">MRVKHCSNNTMTVRYTRIETKNDLDTSRQHRQQLLPKHSFFRNSGLPWIIVSLSLLINIIVIYRLSRRRSEFPLREINSLVPECESEQIA</sequence>
<accession>A0A395I5V2</accession>
<dbReference type="RefSeq" id="XP_025554283.1">
    <property type="nucleotide sequence ID" value="XM_025690780.1"/>
</dbReference>
<evidence type="ECO:0000313" key="3">
    <source>
        <dbReference type="Proteomes" id="UP000248961"/>
    </source>
</evidence>
<name>A0A395I5V2_ASPHC</name>
<reference evidence="2 3" key="1">
    <citation type="submission" date="2018-02" db="EMBL/GenBank/DDBJ databases">
        <title>The genomes of Aspergillus section Nigri reveals drivers in fungal speciation.</title>
        <authorList>
            <consortium name="DOE Joint Genome Institute"/>
            <person name="Vesth T.C."/>
            <person name="Nybo J."/>
            <person name="Theobald S."/>
            <person name="Brandl J."/>
            <person name="Frisvad J.C."/>
            <person name="Nielsen K.F."/>
            <person name="Lyhne E.K."/>
            <person name="Kogle M.E."/>
            <person name="Kuo A."/>
            <person name="Riley R."/>
            <person name="Clum A."/>
            <person name="Nolan M."/>
            <person name="Lipzen A."/>
            <person name="Salamov A."/>
            <person name="Henrissat B."/>
            <person name="Wiebenga A."/>
            <person name="De vries R.P."/>
            <person name="Grigoriev I.V."/>
            <person name="Mortensen U.H."/>
            <person name="Andersen M.R."/>
            <person name="Baker S.E."/>
        </authorList>
    </citation>
    <scope>NUCLEOTIDE SEQUENCE [LARGE SCALE GENOMIC DNA]</scope>
    <source>
        <strain evidence="2 3">CBS 101889</strain>
    </source>
</reference>
<gene>
    <name evidence="2" type="ORF">BO97DRAFT_239994</name>
</gene>
<proteinExistence type="predicted"/>
<feature type="transmembrane region" description="Helical" evidence="1">
    <location>
        <begin position="45"/>
        <end position="65"/>
    </location>
</feature>
<keyword evidence="1" id="KW-1133">Transmembrane helix</keyword>
<evidence type="ECO:0000256" key="1">
    <source>
        <dbReference type="SAM" id="Phobius"/>
    </source>
</evidence>
<dbReference type="VEuPathDB" id="FungiDB:BO97DRAFT_239994"/>
<evidence type="ECO:0000313" key="2">
    <source>
        <dbReference type="EMBL" id="RAL15129.1"/>
    </source>
</evidence>
<keyword evidence="1" id="KW-0812">Transmembrane</keyword>
<dbReference type="EMBL" id="KZ824272">
    <property type="protein sequence ID" value="RAL15129.1"/>
    <property type="molecule type" value="Genomic_DNA"/>
</dbReference>